<evidence type="ECO:0000256" key="1">
    <source>
        <dbReference type="ARBA" id="ARBA00007447"/>
    </source>
</evidence>
<dbReference type="CDD" id="cd05471">
    <property type="entry name" value="pepsin_like"/>
    <property type="match status" value="1"/>
</dbReference>
<dbReference type="PRINTS" id="PR00792">
    <property type="entry name" value="PEPSIN"/>
</dbReference>
<dbReference type="Gene3D" id="2.40.70.10">
    <property type="entry name" value="Acid Proteases"/>
    <property type="match status" value="4"/>
</dbReference>
<name>A0A4S4LTS7_9APHY</name>
<dbReference type="SUPFAM" id="SSF50630">
    <property type="entry name" value="Acid proteases"/>
    <property type="match status" value="1"/>
</dbReference>
<protein>
    <recommendedName>
        <fullName evidence="4">Peptidase A1 domain-containing protein</fullName>
    </recommendedName>
</protein>
<evidence type="ECO:0000313" key="5">
    <source>
        <dbReference type="EMBL" id="THH13660.1"/>
    </source>
</evidence>
<gene>
    <name evidence="5" type="ORF">EUX98_g9696</name>
</gene>
<keyword evidence="3" id="KW-0645">Protease</keyword>
<dbReference type="PROSITE" id="PS00141">
    <property type="entry name" value="ASP_PROTEASE"/>
    <property type="match status" value="1"/>
</dbReference>
<comment type="caution">
    <text evidence="5">The sequence shown here is derived from an EMBL/GenBank/DDBJ whole genome shotgun (WGS) entry which is preliminary data.</text>
</comment>
<dbReference type="PROSITE" id="PS51767">
    <property type="entry name" value="PEPTIDASE_A1"/>
    <property type="match status" value="1"/>
</dbReference>
<dbReference type="Proteomes" id="UP000308730">
    <property type="component" value="Unassembled WGS sequence"/>
</dbReference>
<dbReference type="GO" id="GO:0004190">
    <property type="term" value="F:aspartic-type endopeptidase activity"/>
    <property type="evidence" value="ECO:0007669"/>
    <property type="project" value="UniProtKB-KW"/>
</dbReference>
<dbReference type="AlphaFoldDB" id="A0A4S4LTS7"/>
<evidence type="ECO:0000256" key="3">
    <source>
        <dbReference type="RuleBase" id="RU000454"/>
    </source>
</evidence>
<evidence type="ECO:0000313" key="6">
    <source>
        <dbReference type="Proteomes" id="UP000308730"/>
    </source>
</evidence>
<dbReference type="OrthoDB" id="15189at2759"/>
<proteinExistence type="inferred from homology"/>
<accession>A0A4S4LTS7</accession>
<dbReference type="EMBL" id="SGPM01001039">
    <property type="protein sequence ID" value="THH13660.1"/>
    <property type="molecule type" value="Genomic_DNA"/>
</dbReference>
<evidence type="ECO:0000259" key="4">
    <source>
        <dbReference type="PROSITE" id="PS51767"/>
    </source>
</evidence>
<sequence length="251" mass="26557">MTLPFLPRTSPPEGALTLTDDANELWQGTISVGTPAVSCTVDFDTGSSDIFLPRAFTLRYGDGSQVSGEQYTDTVPIIAALTATKQTLYTPDGFLGMAYQYISEFNSPPFVQTLIEQEKISQPVFAFKLASTGVAVVPGRARVLANMDSVLINNKTALGSVLTAIIDTGTTFIIGDTTSVKKFYTQIPGAKDASSTVGAGFYTVPCNAIPTVQLTFGGRSFSIPPAVFNLGRVTARSQDCVGRIVASSQSV</sequence>
<dbReference type="InterPro" id="IPR001969">
    <property type="entry name" value="Aspartic_peptidase_AS"/>
</dbReference>
<evidence type="ECO:0000256" key="2">
    <source>
        <dbReference type="ARBA" id="ARBA00022750"/>
    </source>
</evidence>
<reference evidence="5 6" key="1">
    <citation type="submission" date="2019-02" db="EMBL/GenBank/DDBJ databases">
        <title>Genome sequencing of the rare red list fungi Antrodiella citrinella (Flaviporus citrinellus).</title>
        <authorList>
            <person name="Buettner E."/>
            <person name="Kellner H."/>
        </authorList>
    </citation>
    <scope>NUCLEOTIDE SEQUENCE [LARGE SCALE GENOMIC DNA]</scope>
    <source>
        <strain evidence="5 6">DSM 108506</strain>
    </source>
</reference>
<keyword evidence="3" id="KW-0378">Hydrolase</keyword>
<organism evidence="5 6">
    <name type="scientific">Antrodiella citrinella</name>
    <dbReference type="NCBI Taxonomy" id="2447956"/>
    <lineage>
        <taxon>Eukaryota</taxon>
        <taxon>Fungi</taxon>
        <taxon>Dikarya</taxon>
        <taxon>Basidiomycota</taxon>
        <taxon>Agaricomycotina</taxon>
        <taxon>Agaricomycetes</taxon>
        <taxon>Polyporales</taxon>
        <taxon>Steccherinaceae</taxon>
        <taxon>Antrodiella</taxon>
    </lineage>
</organism>
<keyword evidence="6" id="KW-1185">Reference proteome</keyword>
<dbReference type="InterPro" id="IPR001461">
    <property type="entry name" value="Aspartic_peptidase_A1"/>
</dbReference>
<comment type="similarity">
    <text evidence="1 3">Belongs to the peptidase A1 family.</text>
</comment>
<feature type="domain" description="Peptidase A1" evidence="4">
    <location>
        <begin position="1"/>
        <end position="251"/>
    </location>
</feature>
<dbReference type="PANTHER" id="PTHR47966:SF51">
    <property type="entry name" value="BETA-SITE APP-CLEAVING ENZYME, ISOFORM A-RELATED"/>
    <property type="match status" value="1"/>
</dbReference>
<keyword evidence="2 3" id="KW-0064">Aspartyl protease</keyword>
<dbReference type="InterPro" id="IPR034164">
    <property type="entry name" value="Pepsin-like_dom"/>
</dbReference>
<dbReference type="InterPro" id="IPR033121">
    <property type="entry name" value="PEPTIDASE_A1"/>
</dbReference>
<dbReference type="PANTHER" id="PTHR47966">
    <property type="entry name" value="BETA-SITE APP-CLEAVING ENZYME, ISOFORM A-RELATED"/>
    <property type="match status" value="1"/>
</dbReference>
<dbReference type="GO" id="GO:0006508">
    <property type="term" value="P:proteolysis"/>
    <property type="evidence" value="ECO:0007669"/>
    <property type="project" value="UniProtKB-KW"/>
</dbReference>
<dbReference type="InterPro" id="IPR021109">
    <property type="entry name" value="Peptidase_aspartic_dom_sf"/>
</dbReference>
<dbReference type="Pfam" id="PF00026">
    <property type="entry name" value="Asp"/>
    <property type="match status" value="3"/>
</dbReference>